<dbReference type="AlphaFoldDB" id="A0A553K4Q6"/>
<reference evidence="2 3" key="1">
    <citation type="submission" date="2019-07" db="EMBL/GenBank/DDBJ databases">
        <authorList>
            <person name="Zhou L.-Y."/>
        </authorList>
    </citation>
    <scope>NUCLEOTIDE SEQUENCE [LARGE SCALE GENOMIC DNA]</scope>
    <source>
        <strain evidence="2 3">YIM 101269</strain>
    </source>
</reference>
<dbReference type="OrthoDB" id="3325478at2"/>
<keyword evidence="3" id="KW-1185">Reference proteome</keyword>
<sequence>MVQPDYNDGGRRFSSQSWPVAAAMLPFPNSQEDPAAWPDQLDQVVREGFSEVDLTDNWLRIGDLPQSRLDDLVAILEQLSLRPVAVSAIRRSVIDPESGADNLAYSHRVLEASRAVGADVVSFGLHRPLTPSQRAAFWFWTEPGPVDDTDDRTWQLAVARLRELGSHAAELGLEMSLEMYEDTLLGTSESAVRLVNDIGLDNVGLNPDLGNLFRLHRPVEDFLAAVERCLPHSNYWHVKNYFRSEDAAGNYVSIPAPMASGSADYRKAIRIAVEAGFDGPFCVEHYGGDGLSVSAQNRDYIRRMLAVALGEPDTKRQGATS</sequence>
<evidence type="ECO:0000259" key="1">
    <source>
        <dbReference type="Pfam" id="PF01261"/>
    </source>
</evidence>
<dbReference type="InterPro" id="IPR036237">
    <property type="entry name" value="Xyl_isomerase-like_sf"/>
</dbReference>
<evidence type="ECO:0000313" key="2">
    <source>
        <dbReference type="EMBL" id="TRY19698.1"/>
    </source>
</evidence>
<organism evidence="2 3">
    <name type="scientific">Tessaracoccus rhinocerotis</name>
    <dbReference type="NCBI Taxonomy" id="1689449"/>
    <lineage>
        <taxon>Bacteria</taxon>
        <taxon>Bacillati</taxon>
        <taxon>Actinomycetota</taxon>
        <taxon>Actinomycetes</taxon>
        <taxon>Propionibacteriales</taxon>
        <taxon>Propionibacteriaceae</taxon>
        <taxon>Tessaracoccus</taxon>
    </lineage>
</organism>
<comment type="caution">
    <text evidence="2">The sequence shown here is derived from an EMBL/GenBank/DDBJ whole genome shotgun (WGS) entry which is preliminary data.</text>
</comment>
<accession>A0A553K4Q6</accession>
<proteinExistence type="predicted"/>
<dbReference type="PANTHER" id="PTHR12110:SF41">
    <property type="entry name" value="INOSOSE DEHYDRATASE"/>
    <property type="match status" value="1"/>
</dbReference>
<protein>
    <submittedName>
        <fullName evidence="2">Sugar phosphate isomerase/epimerase</fullName>
    </submittedName>
</protein>
<dbReference type="SUPFAM" id="SSF51658">
    <property type="entry name" value="Xylose isomerase-like"/>
    <property type="match status" value="1"/>
</dbReference>
<dbReference type="Proteomes" id="UP000317638">
    <property type="component" value="Unassembled WGS sequence"/>
</dbReference>
<dbReference type="Gene3D" id="3.20.20.150">
    <property type="entry name" value="Divalent-metal-dependent TIM barrel enzymes"/>
    <property type="match status" value="1"/>
</dbReference>
<dbReference type="InterPro" id="IPR050312">
    <property type="entry name" value="IolE/XylAMocC-like"/>
</dbReference>
<dbReference type="Pfam" id="PF01261">
    <property type="entry name" value="AP_endonuc_2"/>
    <property type="match status" value="1"/>
</dbReference>
<evidence type="ECO:0000313" key="3">
    <source>
        <dbReference type="Proteomes" id="UP000317638"/>
    </source>
</evidence>
<dbReference type="EMBL" id="VKKG01000001">
    <property type="protein sequence ID" value="TRY19698.1"/>
    <property type="molecule type" value="Genomic_DNA"/>
</dbReference>
<dbReference type="PANTHER" id="PTHR12110">
    <property type="entry name" value="HYDROXYPYRUVATE ISOMERASE"/>
    <property type="match status" value="1"/>
</dbReference>
<dbReference type="InterPro" id="IPR013022">
    <property type="entry name" value="Xyl_isomerase-like_TIM-brl"/>
</dbReference>
<keyword evidence="2" id="KW-0413">Isomerase</keyword>
<feature type="domain" description="Xylose isomerase-like TIM barrel" evidence="1">
    <location>
        <begin position="42"/>
        <end position="297"/>
    </location>
</feature>
<gene>
    <name evidence="2" type="ORF">FOJ82_02085</name>
</gene>
<dbReference type="GO" id="GO:0016853">
    <property type="term" value="F:isomerase activity"/>
    <property type="evidence" value="ECO:0007669"/>
    <property type="project" value="UniProtKB-KW"/>
</dbReference>
<name>A0A553K4Q6_9ACTN</name>